<evidence type="ECO:0000256" key="6">
    <source>
        <dbReference type="ARBA" id="ARBA00022723"/>
    </source>
</evidence>
<evidence type="ECO:0000256" key="9">
    <source>
        <dbReference type="ARBA" id="ARBA00023033"/>
    </source>
</evidence>
<dbReference type="EMBL" id="QKYT01000306">
    <property type="protein sequence ID" value="RIA87485.1"/>
    <property type="molecule type" value="Genomic_DNA"/>
</dbReference>
<organism evidence="13 14">
    <name type="scientific">Glomus cerebriforme</name>
    <dbReference type="NCBI Taxonomy" id="658196"/>
    <lineage>
        <taxon>Eukaryota</taxon>
        <taxon>Fungi</taxon>
        <taxon>Fungi incertae sedis</taxon>
        <taxon>Mucoromycota</taxon>
        <taxon>Glomeromycotina</taxon>
        <taxon>Glomeromycetes</taxon>
        <taxon>Glomerales</taxon>
        <taxon>Glomeraceae</taxon>
        <taxon>Glomus</taxon>
    </lineage>
</organism>
<feature type="binding site" description="axial binding residue" evidence="11">
    <location>
        <position position="443"/>
    </location>
    <ligand>
        <name>heme</name>
        <dbReference type="ChEBI" id="CHEBI:30413"/>
    </ligand>
    <ligandPart>
        <name>Fe</name>
        <dbReference type="ChEBI" id="CHEBI:18248"/>
    </ligandPart>
</feature>
<keyword evidence="10 12" id="KW-0472">Membrane</keyword>
<dbReference type="OrthoDB" id="1844152at2759"/>
<dbReference type="AlphaFoldDB" id="A0A397SU02"/>
<comment type="caution">
    <text evidence="13">The sequence shown here is derived from an EMBL/GenBank/DDBJ whole genome shotgun (WGS) entry which is preliminary data.</text>
</comment>
<evidence type="ECO:0000256" key="2">
    <source>
        <dbReference type="ARBA" id="ARBA00004370"/>
    </source>
</evidence>
<feature type="transmembrane region" description="Helical" evidence="12">
    <location>
        <begin position="7"/>
        <end position="27"/>
    </location>
</feature>
<dbReference type="Pfam" id="PF00067">
    <property type="entry name" value="p450"/>
    <property type="match status" value="1"/>
</dbReference>
<dbReference type="PRINTS" id="PR00465">
    <property type="entry name" value="EP450IV"/>
</dbReference>
<evidence type="ECO:0000256" key="7">
    <source>
        <dbReference type="ARBA" id="ARBA00022989"/>
    </source>
</evidence>
<dbReference type="InterPro" id="IPR001128">
    <property type="entry name" value="Cyt_P450"/>
</dbReference>
<dbReference type="Proteomes" id="UP000265703">
    <property type="component" value="Unassembled WGS sequence"/>
</dbReference>
<dbReference type="PANTHER" id="PTHR46206:SF5">
    <property type="entry name" value="P450, PUTATIVE (EUROFUNG)-RELATED"/>
    <property type="match status" value="1"/>
</dbReference>
<name>A0A397SU02_9GLOM</name>
<keyword evidence="14" id="KW-1185">Reference proteome</keyword>
<comment type="similarity">
    <text evidence="3">Belongs to the cytochrome P450 family.</text>
</comment>
<evidence type="ECO:0000256" key="1">
    <source>
        <dbReference type="ARBA" id="ARBA00001971"/>
    </source>
</evidence>
<dbReference type="SUPFAM" id="SSF48264">
    <property type="entry name" value="Cytochrome P450"/>
    <property type="match status" value="1"/>
</dbReference>
<dbReference type="InterPro" id="IPR036396">
    <property type="entry name" value="Cyt_P450_sf"/>
</dbReference>
<sequence>MSIIISELEYLQIFGIALILIISTVLLRQKFRNSLNEPPLVPYKYPIIGHTIDYYKDLPEFLKKCHEEYGEIFSLYIWGSVHTFVGKELCSEVFKSHQIFDFNEAVKDTLPLGNFLNRPKDFFISTGHFVKESLHDLNIFAEKLQKSIINSIDDLIGDGKEIQSPLEVITKIVSRALAVIVLGEKLCKDEDVLHIFANITIDIASLLSVPPVLNFIYPGLHQKFIVFKFRFFDNPMKEHQKILISKITPVINQRINDKNNLGNSWKRPDDILQALMEKFAIDKDHVDIGSVADFIMSILIASIHTSSTTLLQCLFEYVNHPECHKELLEEAENIFYDKNKNIPYYTHVEISKMEKLDNFIKETLRTTRGVASLPRKTISQYTFSNGYQIPEDRMVLTILQHILFDQKAYGQDPKKFNPSHHVNSPAYRPERNFLAFGMGRFVCPGRFFAINEIKRILHFILLKYNIKSISGKHIESIRIGRFVLPSNEGLIFEKKER</sequence>
<proteinExistence type="inferred from homology"/>
<comment type="cofactor">
    <cofactor evidence="1 11">
        <name>heme</name>
        <dbReference type="ChEBI" id="CHEBI:30413"/>
    </cofactor>
</comment>
<evidence type="ECO:0000256" key="3">
    <source>
        <dbReference type="ARBA" id="ARBA00010617"/>
    </source>
</evidence>
<accession>A0A397SU02</accession>
<gene>
    <name evidence="13" type="ORF">C1645_777218</name>
</gene>
<dbReference type="GO" id="GO:0005506">
    <property type="term" value="F:iron ion binding"/>
    <property type="evidence" value="ECO:0007669"/>
    <property type="project" value="InterPro"/>
</dbReference>
<dbReference type="PANTHER" id="PTHR46206">
    <property type="entry name" value="CYTOCHROME P450"/>
    <property type="match status" value="1"/>
</dbReference>
<dbReference type="CDD" id="cd11041">
    <property type="entry name" value="CYP503A1-like"/>
    <property type="match status" value="1"/>
</dbReference>
<dbReference type="InterPro" id="IPR002403">
    <property type="entry name" value="Cyt_P450_E_grp-IV"/>
</dbReference>
<evidence type="ECO:0000256" key="8">
    <source>
        <dbReference type="ARBA" id="ARBA00023004"/>
    </source>
</evidence>
<reference evidence="13 14" key="1">
    <citation type="submission" date="2018-06" db="EMBL/GenBank/DDBJ databases">
        <title>Comparative genomics reveals the genomic features of Rhizophagus irregularis, R. cerebriforme, R. diaphanum and Gigaspora rosea, and their symbiotic lifestyle signature.</title>
        <authorList>
            <person name="Morin E."/>
            <person name="San Clemente H."/>
            <person name="Chen E.C.H."/>
            <person name="De La Providencia I."/>
            <person name="Hainaut M."/>
            <person name="Kuo A."/>
            <person name="Kohler A."/>
            <person name="Murat C."/>
            <person name="Tang N."/>
            <person name="Roy S."/>
            <person name="Loubradou J."/>
            <person name="Henrissat B."/>
            <person name="Grigoriev I.V."/>
            <person name="Corradi N."/>
            <person name="Roux C."/>
            <person name="Martin F.M."/>
        </authorList>
    </citation>
    <scope>NUCLEOTIDE SEQUENCE [LARGE SCALE GENOMIC DNA]</scope>
    <source>
        <strain evidence="13 14">DAOM 227022</strain>
    </source>
</reference>
<evidence type="ECO:0000256" key="10">
    <source>
        <dbReference type="ARBA" id="ARBA00023136"/>
    </source>
</evidence>
<keyword evidence="7 12" id="KW-1133">Transmembrane helix</keyword>
<keyword evidence="6 11" id="KW-0479">Metal-binding</keyword>
<evidence type="ECO:0000256" key="4">
    <source>
        <dbReference type="ARBA" id="ARBA00022617"/>
    </source>
</evidence>
<dbReference type="GO" id="GO:0004497">
    <property type="term" value="F:monooxygenase activity"/>
    <property type="evidence" value="ECO:0007669"/>
    <property type="project" value="UniProtKB-KW"/>
</dbReference>
<protein>
    <submittedName>
        <fullName evidence="13">Cytochrome P450</fullName>
    </submittedName>
</protein>
<evidence type="ECO:0000256" key="12">
    <source>
        <dbReference type="SAM" id="Phobius"/>
    </source>
</evidence>
<keyword evidence="5 12" id="KW-0812">Transmembrane</keyword>
<evidence type="ECO:0000256" key="5">
    <source>
        <dbReference type="ARBA" id="ARBA00022692"/>
    </source>
</evidence>
<keyword evidence="8 11" id="KW-0408">Iron</keyword>
<dbReference type="Gene3D" id="1.10.630.10">
    <property type="entry name" value="Cytochrome P450"/>
    <property type="match status" value="1"/>
</dbReference>
<keyword evidence="9" id="KW-0560">Oxidoreductase</keyword>
<keyword evidence="4 11" id="KW-0349">Heme</keyword>
<dbReference type="STRING" id="658196.A0A397SU02"/>
<evidence type="ECO:0000313" key="13">
    <source>
        <dbReference type="EMBL" id="RIA87485.1"/>
    </source>
</evidence>
<dbReference type="GO" id="GO:0020037">
    <property type="term" value="F:heme binding"/>
    <property type="evidence" value="ECO:0007669"/>
    <property type="project" value="InterPro"/>
</dbReference>
<comment type="subcellular location">
    <subcellularLocation>
        <location evidence="2">Membrane</location>
    </subcellularLocation>
</comment>
<evidence type="ECO:0000256" key="11">
    <source>
        <dbReference type="PIRSR" id="PIRSR602403-1"/>
    </source>
</evidence>
<keyword evidence="9" id="KW-0503">Monooxygenase</keyword>
<dbReference type="GO" id="GO:0016020">
    <property type="term" value="C:membrane"/>
    <property type="evidence" value="ECO:0007669"/>
    <property type="project" value="UniProtKB-SubCell"/>
</dbReference>
<evidence type="ECO:0000313" key="14">
    <source>
        <dbReference type="Proteomes" id="UP000265703"/>
    </source>
</evidence>
<dbReference type="GO" id="GO:0016705">
    <property type="term" value="F:oxidoreductase activity, acting on paired donors, with incorporation or reduction of molecular oxygen"/>
    <property type="evidence" value="ECO:0007669"/>
    <property type="project" value="InterPro"/>
</dbReference>